<dbReference type="Proteomes" id="UP000446866">
    <property type="component" value="Unassembled WGS sequence"/>
</dbReference>
<dbReference type="RefSeq" id="WP_160202079.1">
    <property type="nucleotide sequence ID" value="NZ_QXWK01000015.1"/>
</dbReference>
<dbReference type="CDD" id="cd16386">
    <property type="entry name" value="TcpC_N"/>
    <property type="match status" value="1"/>
</dbReference>
<sequence length="294" mass="32326">MKKEKKVKVSKIKSTRMRTAGRILLWIMLGAVFIKGAADIIMGNTISKQREALETYMAVVSSEQELRDGSMAFAEEFVREYLTFDGELGSDYENRIAAYTARNLRIEAPDEGAAITVIAVNAVDVQLLDGNRVNVTVTVEAQIGKMTNKFNLKVPVVSSGGRYAVDEYPQIMPGMEVADVGAASGTISGTEVSNSEKDQITSVVESFCKVYYGGSDNDLLYYVSEGSGITNTVEGMEFESIDNLRAVYVAETDNYVIDVKIKVANSGVALPQHLYLTAERDGDRFYIKKIDTRI</sequence>
<reference evidence="1 2" key="1">
    <citation type="submission" date="2018-08" db="EMBL/GenBank/DDBJ databases">
        <title>Murine metabolic-syndrome-specific gut microbial biobank.</title>
        <authorList>
            <person name="Liu C."/>
        </authorList>
    </citation>
    <scope>NUCLEOTIDE SEQUENCE [LARGE SCALE GENOMIC DNA]</scope>
    <source>
        <strain evidence="1 2">28</strain>
    </source>
</reference>
<dbReference type="InterPro" id="IPR035628">
    <property type="entry name" value="TcpC_C"/>
</dbReference>
<dbReference type="EMBL" id="QXWK01000015">
    <property type="protein sequence ID" value="NBH61796.1"/>
    <property type="molecule type" value="Genomic_DNA"/>
</dbReference>
<evidence type="ECO:0000313" key="2">
    <source>
        <dbReference type="Proteomes" id="UP000446866"/>
    </source>
</evidence>
<evidence type="ECO:0008006" key="3">
    <source>
        <dbReference type="Google" id="ProtNLM"/>
    </source>
</evidence>
<dbReference type="AlphaFoldDB" id="A0A845QJN9"/>
<comment type="caution">
    <text evidence="1">The sequence shown here is derived from an EMBL/GenBank/DDBJ whole genome shotgun (WGS) entry which is preliminary data.</text>
</comment>
<protein>
    <recommendedName>
        <fullName evidence="3">Conjugal transfer protein</fullName>
    </recommendedName>
</protein>
<keyword evidence="2" id="KW-1185">Reference proteome</keyword>
<organism evidence="1 2">
    <name type="scientific">Anaerotruncus colihominis</name>
    <dbReference type="NCBI Taxonomy" id="169435"/>
    <lineage>
        <taxon>Bacteria</taxon>
        <taxon>Bacillati</taxon>
        <taxon>Bacillota</taxon>
        <taxon>Clostridia</taxon>
        <taxon>Eubacteriales</taxon>
        <taxon>Oscillospiraceae</taxon>
        <taxon>Anaerotruncus</taxon>
    </lineage>
</organism>
<dbReference type="Pfam" id="PF12642">
    <property type="entry name" value="TpcC"/>
    <property type="match status" value="1"/>
</dbReference>
<proteinExistence type="predicted"/>
<accession>A0A845QJN9</accession>
<name>A0A845QJN9_9FIRM</name>
<dbReference type="CDD" id="cd16428">
    <property type="entry name" value="TcpC_C"/>
    <property type="match status" value="1"/>
</dbReference>
<gene>
    <name evidence="1" type="ORF">D0435_09040</name>
</gene>
<dbReference type="InterPro" id="IPR024735">
    <property type="entry name" value="TcpC"/>
</dbReference>
<dbReference type="Gene3D" id="3.10.450.540">
    <property type="match status" value="2"/>
</dbReference>
<evidence type="ECO:0000313" key="1">
    <source>
        <dbReference type="EMBL" id="NBH61796.1"/>
    </source>
</evidence>